<dbReference type="InterPro" id="IPR034108">
    <property type="entry name" value="Pept_M35-like_proteobacteria"/>
</dbReference>
<feature type="domain" description="Lysine-specific metallo-endopeptidase" evidence="1">
    <location>
        <begin position="59"/>
        <end position="213"/>
    </location>
</feature>
<dbReference type="Proteomes" id="UP000054596">
    <property type="component" value="Unassembled WGS sequence"/>
</dbReference>
<organism evidence="2 3">
    <name type="scientific">Caballeronia glebae</name>
    <dbReference type="NCBI Taxonomy" id="1777143"/>
    <lineage>
        <taxon>Bacteria</taxon>
        <taxon>Pseudomonadati</taxon>
        <taxon>Pseudomonadota</taxon>
        <taxon>Betaproteobacteria</taxon>
        <taxon>Burkholderiales</taxon>
        <taxon>Burkholderiaceae</taxon>
        <taxon>Caballeronia</taxon>
    </lineage>
</organism>
<dbReference type="Pfam" id="PF14521">
    <property type="entry name" value="Aspzincin_M35"/>
    <property type="match status" value="1"/>
</dbReference>
<comment type="caution">
    <text evidence="2">The sequence shown here is derived from an EMBL/GenBank/DDBJ whole genome shotgun (WGS) entry which is preliminary data.</text>
</comment>
<dbReference type="CDD" id="cd11007">
    <property type="entry name" value="M35_like_1"/>
    <property type="match status" value="1"/>
</dbReference>
<gene>
    <name evidence="2" type="ORF">AWB82_02260</name>
</gene>
<dbReference type="SUPFAM" id="SSF55486">
    <property type="entry name" value="Metalloproteases ('zincins'), catalytic domain"/>
    <property type="match status" value="1"/>
</dbReference>
<evidence type="ECO:0000313" key="3">
    <source>
        <dbReference type="Proteomes" id="UP000054596"/>
    </source>
</evidence>
<dbReference type="GO" id="GO:0004222">
    <property type="term" value="F:metalloendopeptidase activity"/>
    <property type="evidence" value="ECO:0007669"/>
    <property type="project" value="InterPro"/>
</dbReference>
<dbReference type="InterPro" id="IPR029463">
    <property type="entry name" value="Lys_MEP"/>
</dbReference>
<dbReference type="EMBL" id="FCOJ02000012">
    <property type="protein sequence ID" value="SAK56515.1"/>
    <property type="molecule type" value="Genomic_DNA"/>
</dbReference>
<dbReference type="OrthoDB" id="8841651at2"/>
<evidence type="ECO:0000313" key="2">
    <source>
        <dbReference type="EMBL" id="SAK56515.1"/>
    </source>
</evidence>
<proteinExistence type="predicted"/>
<reference evidence="2" key="1">
    <citation type="submission" date="2016-01" db="EMBL/GenBank/DDBJ databases">
        <authorList>
            <person name="Peeters C."/>
        </authorList>
    </citation>
    <scope>NUCLEOTIDE SEQUENCE [LARGE SCALE GENOMIC DNA]</scope>
    <source>
        <strain evidence="2">LMG 29325</strain>
    </source>
</reference>
<dbReference type="InterPro" id="IPR024079">
    <property type="entry name" value="MetalloPept_cat_dom_sf"/>
</dbReference>
<dbReference type="SMART" id="SM01351">
    <property type="entry name" value="Aspzincin_M35"/>
    <property type="match status" value="1"/>
</dbReference>
<name>A0A158AFP2_9BURK</name>
<keyword evidence="3" id="KW-1185">Reference proteome</keyword>
<dbReference type="AlphaFoldDB" id="A0A158AFP2"/>
<sequence length="216" mass="23746">MAKEFFEIHSSMTNTIEGSSVVIDVNTERICPNMTNAEFRKVFADAQAEAVAKIGVRLKALNAWHTSEKDRVFQWFGRNDESMREHLLNGLGRVLEVVREFGPENVVRSDSEGDKATGCLPNPRGRDAEAAHVCAPDTATHTIAISLGFCTMRPRSGGGDSRVSTIIHEATHFLDTMATEDPKYGIVPMLKTWGRADPELAIKNADSVAGYCVYSD</sequence>
<evidence type="ECO:0000259" key="1">
    <source>
        <dbReference type="SMART" id="SM01351"/>
    </source>
</evidence>
<accession>A0A158AFP2</accession>
<dbReference type="RefSeq" id="WP_086967196.1">
    <property type="nucleotide sequence ID" value="NZ_FCOJ02000012.1"/>
</dbReference>
<protein>
    <submittedName>
        <fullName evidence="2">Peptidase M35</fullName>
    </submittedName>
</protein>
<dbReference type="Gene3D" id="3.40.390.10">
    <property type="entry name" value="Collagenase (Catalytic Domain)"/>
    <property type="match status" value="1"/>
</dbReference>